<dbReference type="SMART" id="SM00192">
    <property type="entry name" value="LDLa"/>
    <property type="match status" value="1"/>
</dbReference>
<dbReference type="Gene3D" id="4.10.400.10">
    <property type="entry name" value="Low-density Lipoprotein Receptor"/>
    <property type="match status" value="1"/>
</dbReference>
<dbReference type="CDD" id="cd06263">
    <property type="entry name" value="MAM"/>
    <property type="match status" value="1"/>
</dbReference>
<dbReference type="PANTHER" id="PTHR23282:SF101">
    <property type="entry name" value="MAM DOMAIN-CONTAINING PROTEIN"/>
    <property type="match status" value="1"/>
</dbReference>
<feature type="domain" description="MAM" evidence="3">
    <location>
        <begin position="148"/>
        <end position="326"/>
    </location>
</feature>
<evidence type="ECO:0000256" key="1">
    <source>
        <dbReference type="ARBA" id="ARBA00023157"/>
    </source>
</evidence>
<organism evidence="4">
    <name type="scientific">Capitella teleta</name>
    <name type="common">Polychaete worm</name>
    <dbReference type="NCBI Taxonomy" id="283909"/>
    <lineage>
        <taxon>Eukaryota</taxon>
        <taxon>Metazoa</taxon>
        <taxon>Spiralia</taxon>
        <taxon>Lophotrochozoa</taxon>
        <taxon>Annelida</taxon>
        <taxon>Polychaeta</taxon>
        <taxon>Sedentaria</taxon>
        <taxon>Scolecida</taxon>
        <taxon>Capitellidae</taxon>
        <taxon>Capitella</taxon>
    </lineage>
</organism>
<dbReference type="STRING" id="283909.R7U3M8"/>
<dbReference type="InterPro" id="IPR023415">
    <property type="entry name" value="LDLR_class-A_CS"/>
</dbReference>
<dbReference type="PROSITE" id="PS50068">
    <property type="entry name" value="LDLRA_2"/>
    <property type="match status" value="1"/>
</dbReference>
<gene>
    <name evidence="4" type="ORF">CAPTEDRAFT_195014</name>
</gene>
<dbReference type="InterPro" id="IPR013320">
    <property type="entry name" value="ConA-like_dom_sf"/>
</dbReference>
<dbReference type="SUPFAM" id="SSF57424">
    <property type="entry name" value="LDL receptor-like module"/>
    <property type="match status" value="1"/>
</dbReference>
<name>R7U3M8_CAPTE</name>
<dbReference type="InterPro" id="IPR000998">
    <property type="entry name" value="MAM_dom"/>
</dbReference>
<evidence type="ECO:0000313" key="4">
    <source>
        <dbReference type="EMBL" id="ELU00584.1"/>
    </source>
</evidence>
<reference evidence="4 6" key="2">
    <citation type="journal article" date="2013" name="Nature">
        <title>Insights into bilaterian evolution from three spiralian genomes.</title>
        <authorList>
            <person name="Simakov O."/>
            <person name="Marletaz F."/>
            <person name="Cho S.J."/>
            <person name="Edsinger-Gonzales E."/>
            <person name="Havlak P."/>
            <person name="Hellsten U."/>
            <person name="Kuo D.H."/>
            <person name="Larsson T."/>
            <person name="Lv J."/>
            <person name="Arendt D."/>
            <person name="Savage R."/>
            <person name="Osoegawa K."/>
            <person name="de Jong P."/>
            <person name="Grimwood J."/>
            <person name="Chapman J.A."/>
            <person name="Shapiro H."/>
            <person name="Aerts A."/>
            <person name="Otillar R.P."/>
            <person name="Terry A.Y."/>
            <person name="Boore J.L."/>
            <person name="Grigoriev I.V."/>
            <person name="Lindberg D.R."/>
            <person name="Seaver E.C."/>
            <person name="Weisblat D.A."/>
            <person name="Putnam N.H."/>
            <person name="Rokhsar D.S."/>
        </authorList>
    </citation>
    <scope>NUCLEOTIDE SEQUENCE</scope>
    <source>
        <strain evidence="4 6">I ESC-2004</strain>
    </source>
</reference>
<evidence type="ECO:0000313" key="5">
    <source>
        <dbReference type="EnsemblMetazoa" id="CapteP195014"/>
    </source>
</evidence>
<dbReference type="InterPro" id="IPR036055">
    <property type="entry name" value="LDL_receptor-like_sf"/>
</dbReference>
<evidence type="ECO:0000256" key="2">
    <source>
        <dbReference type="PROSITE-ProRule" id="PRU00124"/>
    </source>
</evidence>
<reference evidence="6" key="1">
    <citation type="submission" date="2012-12" db="EMBL/GenBank/DDBJ databases">
        <authorList>
            <person name="Hellsten U."/>
            <person name="Grimwood J."/>
            <person name="Chapman J.A."/>
            <person name="Shapiro H."/>
            <person name="Aerts A."/>
            <person name="Otillar R.P."/>
            <person name="Terry A.Y."/>
            <person name="Boore J.L."/>
            <person name="Simakov O."/>
            <person name="Marletaz F."/>
            <person name="Cho S.-J."/>
            <person name="Edsinger-Gonzales E."/>
            <person name="Havlak P."/>
            <person name="Kuo D.-H."/>
            <person name="Larsson T."/>
            <person name="Lv J."/>
            <person name="Arendt D."/>
            <person name="Savage R."/>
            <person name="Osoegawa K."/>
            <person name="de Jong P."/>
            <person name="Lindberg D.R."/>
            <person name="Seaver E.C."/>
            <person name="Weisblat D.A."/>
            <person name="Putnam N.H."/>
            <person name="Grigoriev I.V."/>
            <person name="Rokhsar D.S."/>
        </authorList>
    </citation>
    <scope>NUCLEOTIDE SEQUENCE</scope>
    <source>
        <strain evidence="6">I ESC-2004</strain>
    </source>
</reference>
<dbReference type="GO" id="GO:0016020">
    <property type="term" value="C:membrane"/>
    <property type="evidence" value="ECO:0007669"/>
    <property type="project" value="InterPro"/>
</dbReference>
<dbReference type="PANTHER" id="PTHR23282">
    <property type="entry name" value="APICAL ENDOSOMAL GLYCOPROTEIN PRECURSOR"/>
    <property type="match status" value="1"/>
</dbReference>
<dbReference type="PROSITE" id="PS50060">
    <property type="entry name" value="MAM_2"/>
    <property type="match status" value="1"/>
</dbReference>
<dbReference type="Pfam" id="PF00057">
    <property type="entry name" value="Ldl_recept_a"/>
    <property type="match status" value="1"/>
</dbReference>
<dbReference type="Gene3D" id="2.60.120.200">
    <property type="match status" value="1"/>
</dbReference>
<dbReference type="SUPFAM" id="SSF49899">
    <property type="entry name" value="Concanavalin A-like lectins/glucanases"/>
    <property type="match status" value="1"/>
</dbReference>
<dbReference type="InterPro" id="IPR051560">
    <property type="entry name" value="MAM_domain-containing"/>
</dbReference>
<dbReference type="PROSITE" id="PS00740">
    <property type="entry name" value="MAM_1"/>
    <property type="match status" value="1"/>
</dbReference>
<dbReference type="HOGENOM" id="CLU_263686_0_0_1"/>
<dbReference type="OrthoDB" id="412155at2759"/>
<dbReference type="CDD" id="cd00112">
    <property type="entry name" value="LDLa"/>
    <property type="match status" value="1"/>
</dbReference>
<dbReference type="SMART" id="SM00137">
    <property type="entry name" value="MAM"/>
    <property type="match status" value="1"/>
</dbReference>
<dbReference type="PROSITE" id="PS01209">
    <property type="entry name" value="LDLRA_1"/>
    <property type="match status" value="1"/>
</dbReference>
<proteinExistence type="predicted"/>
<evidence type="ECO:0000313" key="6">
    <source>
        <dbReference type="Proteomes" id="UP000014760"/>
    </source>
</evidence>
<dbReference type="EMBL" id="AMQN01009642">
    <property type="status" value="NOT_ANNOTATED_CDS"/>
    <property type="molecule type" value="Genomic_DNA"/>
</dbReference>
<protein>
    <recommendedName>
        <fullName evidence="3">MAM domain-containing protein</fullName>
    </recommendedName>
</protein>
<accession>R7U3M8</accession>
<dbReference type="InterPro" id="IPR002172">
    <property type="entry name" value="LDrepeatLR_classA_rpt"/>
</dbReference>
<reference evidence="5" key="3">
    <citation type="submission" date="2015-06" db="UniProtKB">
        <authorList>
            <consortium name="EnsemblMetazoa"/>
        </authorList>
    </citation>
    <scope>IDENTIFICATION</scope>
</reference>
<dbReference type="EnsemblMetazoa" id="CapteT195014">
    <property type="protein sequence ID" value="CapteP195014"/>
    <property type="gene ID" value="CapteG195014"/>
</dbReference>
<feature type="disulfide bond" evidence="2">
    <location>
        <begin position="1259"/>
        <end position="1274"/>
    </location>
</feature>
<sequence>MNRLADGQELWSLSTGHGSTASVSFGTDARQPGNITSKLYTTNIAYSGEVCARFAYRSNGRAESELYFGVSDDRGEQAIKFFKGASLWMEFGRTIYLSGSSRDYRFFWKAIGYGSEASNEDLRAIISVDNVCISAGVCSGKGKDEVGLNAEFLNANQLDMFYQEQNDDGDWNFTRGPTPSENTGPPSGERNDGYIYFETSDPVPNGGSAKLRARYLGIQGPACLKFYYYMYGNNLAQGSLRVFRKEWDHLAQDWEILFRDEGSEERARKLLFEVDGDQGQRWLSKEINLPDMYPSTEVIFEAVKGDGYQSDIALDTVSITPGFCSKQNPEATDVVYCEWVYVLGLASRCDMDGSTVISCDWIDFTNYYKDTLGFSGSCLRQSDNQVGECRWVDGKLSCSWNLGEDRYVYCRYSEDDTTVKCRWENGKWGSCEWNVANPDHLRLSTGYCDFSDGHWGYCQADGQNLIGCHYGDATKYEGIEYSGLCVWKNGTIARSTADQSWRRVSGILGNWGVCFGYDGGYSYCNFDHCEDVPMKSNPSRTILCSWTPGYWSTVEMYEYAYGNQRWSELSLSYTGNLTGQCYMVQNKTKFTCEMARGNRMTSGRIMRCQPDDTLWARCRWQNDMVSTCYWRETIQDCILLDLGDPEFRTNNLILPDPRMSGVCYASNGYWINCRGFDNCYVGNTLRLHVRNVQVTCNWQNGESKTCALNEDSYLDCSDTAPTDSWGLCEANNGSWAWCQARRDCFLNRTLETGGHMTRIFCMQSKHQWSTCLASEQAWFRCEGASLNGISQCATDRGQWTRCLWNDGFNVECDLFTGRNSVSQAAICNSDGGEDEYNYCRWHRNETYLTECVKPWVGRLSHCYLHPGHWATCYHESSNEVGCVSGNCFNDFECHDGIECESVEYAGWNLCLNFNGSYGWCPVGKSADQCIFWGRRIPVPKPTATSIMCKIDRNTWATCDRAEGKCCDCVFSSKTDIIPTQTTLRSLQCHSEDGDVGVCSWDRDYPQQCNWRSQYNPSVLHCEFADSDIFVRCMKYSADFQTWTDCVYTDQYSDVVDNRLADGTLGRCYATNGTYGFCSISGARVLCREWASIPPLKQVQCAWGNNRYTNCTETDGRWLCSGSVTSPSEMGFCSTSDWKWGFCNGQLQCSWDQTGAKVVELLADVKMEMRVHPAILFTTPARPGKVCFVISSFLCRENGQMMSSLHILATQAKYTGTYECRTSIQNRVLVARTLVLVRGCNEDQFECPSDNSCIPHDWMCDGTADCEDLSDEVNC</sequence>
<dbReference type="AlphaFoldDB" id="R7U3M8"/>
<dbReference type="EMBL" id="KB305864">
    <property type="protein sequence ID" value="ELU00584.1"/>
    <property type="molecule type" value="Genomic_DNA"/>
</dbReference>
<dbReference type="Pfam" id="PF00629">
    <property type="entry name" value="MAM"/>
    <property type="match status" value="1"/>
</dbReference>
<comment type="caution">
    <text evidence="2">Lacks conserved residue(s) required for the propagation of feature annotation.</text>
</comment>
<keyword evidence="6" id="KW-1185">Reference proteome</keyword>
<keyword evidence="1 2" id="KW-1015">Disulfide bond</keyword>
<dbReference type="Proteomes" id="UP000014760">
    <property type="component" value="Unassembled WGS sequence"/>
</dbReference>
<evidence type="ECO:0000259" key="3">
    <source>
        <dbReference type="PROSITE" id="PS50060"/>
    </source>
</evidence>